<dbReference type="AlphaFoldDB" id="A9E7E5"/>
<reference evidence="3 4" key="1">
    <citation type="journal article" date="2011" name="J. Bacteriol.">
        <title>Genome sequence of the algicidal bacterium Kordia algicida OT-1.</title>
        <authorList>
            <person name="Lee H.S."/>
            <person name="Kang S.G."/>
            <person name="Kwon K.K."/>
            <person name="Lee J.H."/>
            <person name="Kim S.J."/>
        </authorList>
    </citation>
    <scope>NUCLEOTIDE SEQUENCE [LARGE SCALE GENOMIC DNA]</scope>
    <source>
        <strain evidence="3 4">OT-1</strain>
    </source>
</reference>
<dbReference type="EMBL" id="ABIB01000012">
    <property type="protein sequence ID" value="EDP94894.1"/>
    <property type="molecule type" value="Genomic_DNA"/>
</dbReference>
<feature type="transmembrane region" description="Helical" evidence="2">
    <location>
        <begin position="66"/>
        <end position="85"/>
    </location>
</feature>
<evidence type="ECO:0000313" key="4">
    <source>
        <dbReference type="Proteomes" id="UP000002945"/>
    </source>
</evidence>
<comment type="caution">
    <text evidence="3">The sequence shown here is derived from an EMBL/GenBank/DDBJ whole genome shotgun (WGS) entry which is preliminary data.</text>
</comment>
<keyword evidence="2" id="KW-1133">Transmembrane helix</keyword>
<dbReference type="STRING" id="391587.KAOT1_08774"/>
<accession>A9E7E5</accession>
<evidence type="ECO:0000256" key="1">
    <source>
        <dbReference type="SAM" id="Coils"/>
    </source>
</evidence>
<feature type="coiled-coil region" evidence="1">
    <location>
        <begin position="40"/>
        <end position="67"/>
    </location>
</feature>
<dbReference type="RefSeq" id="WP_007094317.1">
    <property type="nucleotide sequence ID" value="NZ_CP142125.1"/>
</dbReference>
<keyword evidence="1" id="KW-0175">Coiled coil</keyword>
<sequence>MSGFLSHANNVIRNNKRKRINKLERVERYIGTESSEAVYKEASQYTLNKVRDEVQEQQRKARRKTILVFTITGIILIAVMYYFLFVHKFSKEVPLIFQF</sequence>
<organism evidence="3 4">
    <name type="scientific">Kordia algicida OT-1</name>
    <dbReference type="NCBI Taxonomy" id="391587"/>
    <lineage>
        <taxon>Bacteria</taxon>
        <taxon>Pseudomonadati</taxon>
        <taxon>Bacteroidota</taxon>
        <taxon>Flavobacteriia</taxon>
        <taxon>Flavobacteriales</taxon>
        <taxon>Flavobacteriaceae</taxon>
        <taxon>Kordia</taxon>
    </lineage>
</organism>
<keyword evidence="2" id="KW-0812">Transmembrane</keyword>
<evidence type="ECO:0000313" key="3">
    <source>
        <dbReference type="EMBL" id="EDP94894.1"/>
    </source>
</evidence>
<protein>
    <submittedName>
        <fullName evidence="3">Uncharacterized protein</fullName>
    </submittedName>
</protein>
<dbReference type="OrthoDB" id="1449538at2"/>
<dbReference type="Proteomes" id="UP000002945">
    <property type="component" value="Unassembled WGS sequence"/>
</dbReference>
<dbReference type="HOGENOM" id="CLU_2316604_0_0_10"/>
<proteinExistence type="predicted"/>
<name>A9E7E5_9FLAO</name>
<keyword evidence="2" id="KW-0472">Membrane</keyword>
<gene>
    <name evidence="3" type="ORF">KAOT1_08774</name>
</gene>
<evidence type="ECO:0000256" key="2">
    <source>
        <dbReference type="SAM" id="Phobius"/>
    </source>
</evidence>
<keyword evidence="4" id="KW-1185">Reference proteome</keyword>